<dbReference type="Pfam" id="PF13181">
    <property type="entry name" value="TPR_8"/>
    <property type="match status" value="1"/>
</dbReference>
<dbReference type="SMART" id="SM00028">
    <property type="entry name" value="TPR"/>
    <property type="match status" value="14"/>
</dbReference>
<evidence type="ECO:0000313" key="4">
    <source>
        <dbReference type="EMBL" id="PFX33388.1"/>
    </source>
</evidence>
<dbReference type="Gene3D" id="1.25.40.10">
    <property type="entry name" value="Tetratricopeptide repeat domain"/>
    <property type="match status" value="5"/>
</dbReference>
<dbReference type="STRING" id="50429.A0A2B4SXV4"/>
<protein>
    <submittedName>
        <fullName evidence="4">Hsp70-Hsp90 organizing protein 2</fullName>
    </submittedName>
</protein>
<dbReference type="SUPFAM" id="SSF48452">
    <property type="entry name" value="TPR-like"/>
    <property type="match status" value="4"/>
</dbReference>
<dbReference type="GO" id="GO:0051879">
    <property type="term" value="F:Hsp90 protein binding"/>
    <property type="evidence" value="ECO:0007669"/>
    <property type="project" value="TreeGrafter"/>
</dbReference>
<dbReference type="AlphaFoldDB" id="A0A2B4SXV4"/>
<organism evidence="4 5">
    <name type="scientific">Stylophora pistillata</name>
    <name type="common">Smooth cauliflower coral</name>
    <dbReference type="NCBI Taxonomy" id="50429"/>
    <lineage>
        <taxon>Eukaryota</taxon>
        <taxon>Metazoa</taxon>
        <taxon>Cnidaria</taxon>
        <taxon>Anthozoa</taxon>
        <taxon>Hexacorallia</taxon>
        <taxon>Scleractinia</taxon>
        <taxon>Astrocoeniina</taxon>
        <taxon>Pocilloporidae</taxon>
        <taxon>Stylophora</taxon>
    </lineage>
</organism>
<dbReference type="InterPro" id="IPR019734">
    <property type="entry name" value="TPR_rpt"/>
</dbReference>
<gene>
    <name evidence="4" type="primary">HOP2</name>
    <name evidence="4" type="ORF">AWC38_SpisGene1644</name>
</gene>
<keyword evidence="1" id="KW-0677">Repeat</keyword>
<comment type="caution">
    <text evidence="4">The sequence shown here is derived from an EMBL/GenBank/DDBJ whole genome shotgun (WGS) entry which is preliminary data.</text>
</comment>
<dbReference type="OrthoDB" id="3156807at2759"/>
<evidence type="ECO:0000256" key="1">
    <source>
        <dbReference type="ARBA" id="ARBA00022737"/>
    </source>
</evidence>
<dbReference type="InterPro" id="IPR036770">
    <property type="entry name" value="Ankyrin_rpt-contain_sf"/>
</dbReference>
<proteinExistence type="predicted"/>
<sequence length="1086" mass="121770">MAERCAKFALYFHTSPRTRAQAFLCQVTARYEMGQITGETKETKEIKRLDPNLAKLHAQERKDDAIKNMQSLNYQWAIKSFIFALLLHPEDGSKMKFKRSVESHLANAYFKLKRYKRAVEFGEESYKSNPNFRSTEEAERWKKRGNDLSKEPSLVDQAIACYSLALQFTPAEEKDLKGTIFSNRSLMYNKQGKADQALGDAQNCVENKSGWPKAHYRLGSCLLAQRKYRDAMKPFSRSLKLLLSDASRLEHHAIDTLNQLLYVALKLPDGTSSIQYGIPKTYIQTVINKAVNDKDWATLHLLYLGGGGPTQFEKGSGGLAAGCDASSVPLIEVVSCDFLDLEKFVSILLDHKARDTPQEGRKTALELAIDLNKFDVAGVLMERNTTSGPRLQFERKFKEDAKKAREKGDNNKAIELFKLSLTQEGNTTEEQRTTLQTLCELYFQEKAFEDCLRIGRKLKKALPKGYKNEDKATQWKNWGNKLNEEREYNLMAEYYTLAIEFTPTSKTELLASLLSNRCLALNNLKKFEEALEDAKECTKVKPKWFRGYSRQGTCLRDLNKTREALMAFCKAHTHALNDKEKQITATDVITTAMLIEGGESQITCTLSPQVLQFLVKDASEKKEWKKLRFLYLGSIPSPASRGLAIECECDASCVPLDLLIKSDVEDIHSLVKSLLQHKASVDGLRGCAKPPLLAAMEMMNFPLAVTLLRNNADPACIVGHGIFINREGQPKQWLQLGRKAVDANDSKKAVMLLNMSLYLSHSNTDRTINAQIYHALAEAYFIGSEHERCIDAGKECFKIQPVKSEEEAKRWGERANQTFHLRNYNLSIDYLNQALMYTPADSRETFSHLLCRRSEAYQQLKNFQSGLEDAVNASKICPRMSEVYLHQLKCFQALKRKKEAMHAANECLKRTTDEDFINGLLCDALATAASLEEGTSALTAPVPSKLLEKLVSDVIKKKKWRKLRILYLGGGGPGSQATGYGGLATGINASSVPLGEIICSNVPERLILVSVLLKHGASANGIEESDKIPLEEAMRPPNLPLVEKLVQNGANPCVMSKEGEPIIHQALKIGLQKNGNITRTDITVVA</sequence>
<accession>A0A2B4SXV4</accession>
<feature type="repeat" description="TPR" evidence="3">
    <location>
        <begin position="212"/>
        <end position="245"/>
    </location>
</feature>
<reference evidence="5" key="1">
    <citation type="journal article" date="2017" name="bioRxiv">
        <title>Comparative analysis of the genomes of Stylophora pistillata and Acropora digitifera provides evidence for extensive differences between species of corals.</title>
        <authorList>
            <person name="Voolstra C.R."/>
            <person name="Li Y."/>
            <person name="Liew Y.J."/>
            <person name="Baumgarten S."/>
            <person name="Zoccola D."/>
            <person name="Flot J.-F."/>
            <person name="Tambutte S."/>
            <person name="Allemand D."/>
            <person name="Aranda M."/>
        </authorList>
    </citation>
    <scope>NUCLEOTIDE SEQUENCE [LARGE SCALE GENOMIC DNA]</scope>
</reference>
<dbReference type="PROSITE" id="PS50005">
    <property type="entry name" value="TPR"/>
    <property type="match status" value="1"/>
</dbReference>
<dbReference type="PANTHER" id="PTHR22904">
    <property type="entry name" value="TPR REPEAT CONTAINING PROTEIN"/>
    <property type="match status" value="1"/>
</dbReference>
<dbReference type="SUPFAM" id="SSF48403">
    <property type="entry name" value="Ankyrin repeat"/>
    <property type="match status" value="1"/>
</dbReference>
<dbReference type="EMBL" id="LSMT01000012">
    <property type="protein sequence ID" value="PFX33388.1"/>
    <property type="molecule type" value="Genomic_DNA"/>
</dbReference>
<dbReference type="Gene3D" id="1.25.40.20">
    <property type="entry name" value="Ankyrin repeat-containing domain"/>
    <property type="match status" value="1"/>
</dbReference>
<dbReference type="Proteomes" id="UP000225706">
    <property type="component" value="Unassembled WGS sequence"/>
</dbReference>
<evidence type="ECO:0000256" key="2">
    <source>
        <dbReference type="ARBA" id="ARBA00022803"/>
    </source>
</evidence>
<keyword evidence="2 3" id="KW-0802">TPR repeat</keyword>
<evidence type="ECO:0000313" key="5">
    <source>
        <dbReference type="Proteomes" id="UP000225706"/>
    </source>
</evidence>
<dbReference type="PANTHER" id="PTHR22904:SF523">
    <property type="entry name" value="STRESS-INDUCED-PHOSPHOPROTEIN 1"/>
    <property type="match status" value="1"/>
</dbReference>
<evidence type="ECO:0000256" key="3">
    <source>
        <dbReference type="PROSITE-ProRule" id="PRU00339"/>
    </source>
</evidence>
<dbReference type="InterPro" id="IPR011990">
    <property type="entry name" value="TPR-like_helical_dom_sf"/>
</dbReference>
<keyword evidence="5" id="KW-1185">Reference proteome</keyword>
<name>A0A2B4SXV4_STYPI</name>